<reference evidence="2 3" key="1">
    <citation type="submission" date="2020-07" db="EMBL/GenBank/DDBJ databases">
        <title>Luteimonas sp. SJ-92.</title>
        <authorList>
            <person name="Huang X.-X."/>
            <person name="Xu L."/>
            <person name="Sun J.-Q."/>
        </authorList>
    </citation>
    <scope>NUCLEOTIDE SEQUENCE [LARGE SCALE GENOMIC DNA]</scope>
    <source>
        <strain evidence="2 3">SJ-92</strain>
    </source>
</reference>
<keyword evidence="3" id="KW-1185">Reference proteome</keyword>
<evidence type="ECO:0000313" key="3">
    <source>
        <dbReference type="Proteomes" id="UP000578091"/>
    </source>
</evidence>
<dbReference type="InterPro" id="IPR007055">
    <property type="entry name" value="BON_dom"/>
</dbReference>
<accession>A0A853JHA6</accession>
<organism evidence="2 3">
    <name type="scientific">Luteimonas salinisoli</name>
    <dbReference type="NCBI Taxonomy" id="2752307"/>
    <lineage>
        <taxon>Bacteria</taxon>
        <taxon>Pseudomonadati</taxon>
        <taxon>Pseudomonadota</taxon>
        <taxon>Gammaproteobacteria</taxon>
        <taxon>Lysobacterales</taxon>
        <taxon>Lysobacteraceae</taxon>
        <taxon>Luteimonas</taxon>
    </lineage>
</organism>
<protein>
    <submittedName>
        <fullName evidence="2">BON domain-containing protein</fullName>
    </submittedName>
</protein>
<dbReference type="PROSITE" id="PS50914">
    <property type="entry name" value="BON"/>
    <property type="match status" value="1"/>
</dbReference>
<sequence length="146" mass="15917">MANLLRIATAFAAGAAAMYYLDPRLGRSRRARLRDRSLATGHDAEAYARRQVRHAANHVRGALAEARSHLGAHVVSDEQLQARIRAELGHRVERPRAIEVAVTSGHVRLRGEALAGEIEPLLTAVADMPGVHDVDNRLGVRVLRTG</sequence>
<proteinExistence type="predicted"/>
<evidence type="ECO:0000313" key="2">
    <source>
        <dbReference type="EMBL" id="NZA27947.1"/>
    </source>
</evidence>
<gene>
    <name evidence="2" type="ORF">H0E84_16325</name>
</gene>
<evidence type="ECO:0000259" key="1">
    <source>
        <dbReference type="PROSITE" id="PS50914"/>
    </source>
</evidence>
<dbReference type="Pfam" id="PF04972">
    <property type="entry name" value="BON"/>
    <property type="match status" value="1"/>
</dbReference>
<name>A0A853JHA6_9GAMM</name>
<feature type="domain" description="BON" evidence="1">
    <location>
        <begin position="76"/>
        <end position="142"/>
    </location>
</feature>
<comment type="caution">
    <text evidence="2">The sequence shown here is derived from an EMBL/GenBank/DDBJ whole genome shotgun (WGS) entry which is preliminary data.</text>
</comment>
<dbReference type="EMBL" id="JACCKA010000087">
    <property type="protein sequence ID" value="NZA27947.1"/>
    <property type="molecule type" value="Genomic_DNA"/>
</dbReference>
<dbReference type="Proteomes" id="UP000578091">
    <property type="component" value="Unassembled WGS sequence"/>
</dbReference>
<dbReference type="Gene3D" id="3.30.1340.30">
    <property type="match status" value="1"/>
</dbReference>
<dbReference type="RefSeq" id="WP_180679708.1">
    <property type="nucleotide sequence ID" value="NZ_JACCKA010000087.1"/>
</dbReference>
<dbReference type="AlphaFoldDB" id="A0A853JHA6"/>